<keyword evidence="2" id="KW-1185">Reference proteome</keyword>
<dbReference type="EMBL" id="LJYW01000001">
    <property type="protein sequence ID" value="KPL53314.1"/>
    <property type="molecule type" value="Genomic_DNA"/>
</dbReference>
<reference evidence="1 2" key="2">
    <citation type="submission" date="2015-10" db="EMBL/GenBank/DDBJ databases">
        <title>Draft Genome Sequence of Prosthecomicrobium hirschii ATCC 27832.</title>
        <authorList>
            <person name="Daniel J."/>
            <person name="Givan S.A."/>
            <person name="Brun Y.V."/>
            <person name="Brown P.J."/>
        </authorList>
    </citation>
    <scope>NUCLEOTIDE SEQUENCE [LARGE SCALE GENOMIC DNA]</scope>
    <source>
        <strain evidence="1 2">16</strain>
    </source>
</reference>
<organism evidence="1 2">
    <name type="scientific">Prosthecodimorpha hirschii</name>
    <dbReference type="NCBI Taxonomy" id="665126"/>
    <lineage>
        <taxon>Bacteria</taxon>
        <taxon>Pseudomonadati</taxon>
        <taxon>Pseudomonadota</taxon>
        <taxon>Alphaproteobacteria</taxon>
        <taxon>Hyphomicrobiales</taxon>
        <taxon>Ancalomicrobiaceae</taxon>
        <taxon>Prosthecodimorpha</taxon>
    </lineage>
</organism>
<dbReference type="STRING" id="665126.ABB55_14740"/>
<protein>
    <submittedName>
        <fullName evidence="1">Uncharacterized protein</fullName>
    </submittedName>
</protein>
<evidence type="ECO:0000313" key="2">
    <source>
        <dbReference type="Proteomes" id="UP000048984"/>
    </source>
</evidence>
<proteinExistence type="predicted"/>
<accession>A0A0P6VQ26</accession>
<sequence>MDVSHITTAEVTRRLSLQLRKMIGPGRRWSYRGVADLTGIDERSLKAYAAGTACPNLAKFKRLLLVLGPELGRDIDRMYGWMPRSESSQPGAIDLAAFRSELVERLRLLDRMLAEPRPAAETDRTG</sequence>
<reference evidence="1 2" key="1">
    <citation type="submission" date="2015-09" db="EMBL/GenBank/DDBJ databases">
        <authorList>
            <person name="Jackson K.R."/>
            <person name="Lunt B.L."/>
            <person name="Fisher J.N.B."/>
            <person name="Gardner A.V."/>
            <person name="Bailey M.E."/>
            <person name="Deus L.M."/>
            <person name="Earl A.S."/>
            <person name="Gibby P.D."/>
            <person name="Hartmann K.A."/>
            <person name="Liu J.E."/>
            <person name="Manci A.M."/>
            <person name="Nielsen D.A."/>
            <person name="Solomon M.B."/>
            <person name="Breakwell D.P."/>
            <person name="Burnett S.H."/>
            <person name="Grose J.H."/>
        </authorList>
    </citation>
    <scope>NUCLEOTIDE SEQUENCE [LARGE SCALE GENOMIC DNA]</scope>
    <source>
        <strain evidence="1 2">16</strain>
    </source>
</reference>
<dbReference type="RefSeq" id="WP_054359479.1">
    <property type="nucleotide sequence ID" value="NZ_LJYW01000001.1"/>
</dbReference>
<gene>
    <name evidence="1" type="ORF">ABB55_14740</name>
</gene>
<dbReference type="AlphaFoldDB" id="A0A0P6VQ26"/>
<name>A0A0P6VQ26_9HYPH</name>
<evidence type="ECO:0000313" key="1">
    <source>
        <dbReference type="EMBL" id="KPL53314.1"/>
    </source>
</evidence>
<comment type="caution">
    <text evidence="1">The sequence shown here is derived from an EMBL/GenBank/DDBJ whole genome shotgun (WGS) entry which is preliminary data.</text>
</comment>
<dbReference type="Proteomes" id="UP000048984">
    <property type="component" value="Unassembled WGS sequence"/>
</dbReference>